<dbReference type="EMBL" id="BLLK01000054">
    <property type="protein sequence ID" value="GFH56622.1"/>
    <property type="molecule type" value="Genomic_DNA"/>
</dbReference>
<dbReference type="Gene3D" id="3.60.10.10">
    <property type="entry name" value="Endonuclease/exonuclease/phosphatase"/>
    <property type="match status" value="1"/>
</dbReference>
<dbReference type="AlphaFoldDB" id="A0AAD3D2D9"/>
<sequence>MAKNPLALNVRKAFHNDLSACLKKERDEGRDVLVLGDFNSPNDHQEIVDMCAQHDMVDLVPNSAPLTCTRSAPTSRPAEVAFGTTRFEQSMVAFGIQLWIGS</sequence>
<accession>A0AAD3D2D9</accession>
<dbReference type="SUPFAM" id="SSF56219">
    <property type="entry name" value="DNase I-like"/>
    <property type="match status" value="1"/>
</dbReference>
<evidence type="ECO:0000313" key="2">
    <source>
        <dbReference type="Proteomes" id="UP001054902"/>
    </source>
</evidence>
<evidence type="ECO:0000313" key="1">
    <source>
        <dbReference type="EMBL" id="GFH56622.1"/>
    </source>
</evidence>
<proteinExistence type="predicted"/>
<dbReference type="Proteomes" id="UP001054902">
    <property type="component" value="Unassembled WGS sequence"/>
</dbReference>
<name>A0AAD3D2D9_9STRA</name>
<keyword evidence="2" id="KW-1185">Reference proteome</keyword>
<comment type="caution">
    <text evidence="1">The sequence shown here is derived from an EMBL/GenBank/DDBJ whole genome shotgun (WGS) entry which is preliminary data.</text>
</comment>
<evidence type="ECO:0008006" key="3">
    <source>
        <dbReference type="Google" id="ProtNLM"/>
    </source>
</evidence>
<reference evidence="1 2" key="1">
    <citation type="journal article" date="2021" name="Sci. Rep.">
        <title>The genome of the diatom Chaetoceros tenuissimus carries an ancient integrated fragment of an extant virus.</title>
        <authorList>
            <person name="Hongo Y."/>
            <person name="Kimura K."/>
            <person name="Takaki Y."/>
            <person name="Yoshida Y."/>
            <person name="Baba S."/>
            <person name="Kobayashi G."/>
            <person name="Nagasaki K."/>
            <person name="Hano T."/>
            <person name="Tomaru Y."/>
        </authorList>
    </citation>
    <scope>NUCLEOTIDE SEQUENCE [LARGE SCALE GENOMIC DNA]</scope>
    <source>
        <strain evidence="1 2">NIES-3715</strain>
    </source>
</reference>
<gene>
    <name evidence="1" type="ORF">CTEN210_13098</name>
</gene>
<organism evidence="1 2">
    <name type="scientific">Chaetoceros tenuissimus</name>
    <dbReference type="NCBI Taxonomy" id="426638"/>
    <lineage>
        <taxon>Eukaryota</taxon>
        <taxon>Sar</taxon>
        <taxon>Stramenopiles</taxon>
        <taxon>Ochrophyta</taxon>
        <taxon>Bacillariophyta</taxon>
        <taxon>Coscinodiscophyceae</taxon>
        <taxon>Chaetocerotophycidae</taxon>
        <taxon>Chaetocerotales</taxon>
        <taxon>Chaetocerotaceae</taxon>
        <taxon>Chaetoceros</taxon>
    </lineage>
</organism>
<dbReference type="InterPro" id="IPR036691">
    <property type="entry name" value="Endo/exonu/phosph_ase_sf"/>
</dbReference>
<protein>
    <recommendedName>
        <fullName evidence="3">Endonuclease/exonuclease/phosphatase domain-containing protein</fullName>
    </recommendedName>
</protein>